<dbReference type="Proteomes" id="UP001629244">
    <property type="component" value="Unassembled WGS sequence"/>
</dbReference>
<evidence type="ECO:0000256" key="9">
    <source>
        <dbReference type="ARBA" id="ARBA00022989"/>
    </source>
</evidence>
<keyword evidence="9 13" id="KW-1133">Transmembrane helix</keyword>
<evidence type="ECO:0000256" key="3">
    <source>
        <dbReference type="ARBA" id="ARBA00004141"/>
    </source>
</evidence>
<evidence type="ECO:0000256" key="7">
    <source>
        <dbReference type="ARBA" id="ARBA00022692"/>
    </source>
</evidence>
<keyword evidence="7 13" id="KW-0812">Transmembrane</keyword>
<name>A0ABW8YPP6_9SPHN</name>
<proteinExistence type="inferred from homology"/>
<dbReference type="InterPro" id="IPR014314">
    <property type="entry name" value="Succ_DH_cytb556"/>
</dbReference>
<dbReference type="InterPro" id="IPR034804">
    <property type="entry name" value="SQR/QFR_C/D"/>
</dbReference>
<evidence type="ECO:0000256" key="11">
    <source>
        <dbReference type="ARBA" id="ARBA00023136"/>
    </source>
</evidence>
<comment type="caution">
    <text evidence="14">The sequence shown here is derived from an EMBL/GenBank/DDBJ whole genome shotgun (WGS) entry which is preliminary data.</text>
</comment>
<evidence type="ECO:0000313" key="15">
    <source>
        <dbReference type="Proteomes" id="UP001629244"/>
    </source>
</evidence>
<feature type="transmembrane region" description="Helical" evidence="13">
    <location>
        <begin position="32"/>
        <end position="55"/>
    </location>
</feature>
<comment type="similarity">
    <text evidence="4">Belongs to the cytochrome b560 family.</text>
</comment>
<keyword evidence="8" id="KW-0479">Metal-binding</keyword>
<comment type="cofactor">
    <cofactor evidence="1">
        <name>heme</name>
        <dbReference type="ChEBI" id="CHEBI:30413"/>
    </cofactor>
</comment>
<reference evidence="14 15" key="1">
    <citation type="submission" date="2024-06" db="EMBL/GenBank/DDBJ databases">
        <authorList>
            <person name="Kaempfer P."/>
            <person name="Viver T."/>
        </authorList>
    </citation>
    <scope>NUCLEOTIDE SEQUENCE [LARGE SCALE GENOMIC DNA]</scope>
    <source>
        <strain evidence="14 15">ST-64</strain>
    </source>
</reference>
<keyword evidence="11 13" id="KW-0472">Membrane</keyword>
<dbReference type="InterPro" id="IPR018495">
    <property type="entry name" value="Succ_DH_cyt_bsu_CS"/>
</dbReference>
<comment type="subunit">
    <text evidence="12">Part of an enzyme complex containing four subunits: a flavoprotein, an iron-sulfur protein, plus two membrane-anchoring proteins, SdhC and SdhD. The complex can form homotrimers.</text>
</comment>
<sequence>MATARNINRPLSPHLQVWKWGPHMLVSILHRVTGSGMATVGVGVFLWWLGALASGPDAYAKFLDCLTVESGAPNVIGYVLGIGLTLSFFQHMMTGIRHFVMDAGAAFELKANKSFAVLTMVVSVVLTALLWGWIVYGDLAKAPKTETPIAAEKK</sequence>
<dbReference type="RefSeq" id="WP_408077970.1">
    <property type="nucleotide sequence ID" value="NZ_JBELQC010000001.1"/>
</dbReference>
<evidence type="ECO:0000256" key="8">
    <source>
        <dbReference type="ARBA" id="ARBA00022723"/>
    </source>
</evidence>
<evidence type="ECO:0000256" key="12">
    <source>
        <dbReference type="ARBA" id="ARBA00025912"/>
    </source>
</evidence>
<keyword evidence="15" id="KW-1185">Reference proteome</keyword>
<dbReference type="PROSITE" id="PS01000">
    <property type="entry name" value="SDH_CYT_1"/>
    <property type="match status" value="1"/>
</dbReference>
<evidence type="ECO:0000256" key="5">
    <source>
        <dbReference type="ARBA" id="ARBA00020076"/>
    </source>
</evidence>
<keyword evidence="6" id="KW-0349">Heme</keyword>
<protein>
    <recommendedName>
        <fullName evidence="5">Succinate dehydrogenase cytochrome b556 subunit</fullName>
    </recommendedName>
</protein>
<evidence type="ECO:0000313" key="14">
    <source>
        <dbReference type="EMBL" id="MFL9841053.1"/>
    </source>
</evidence>
<dbReference type="Pfam" id="PF01127">
    <property type="entry name" value="Sdh_cyt"/>
    <property type="match status" value="1"/>
</dbReference>
<evidence type="ECO:0000256" key="10">
    <source>
        <dbReference type="ARBA" id="ARBA00023004"/>
    </source>
</evidence>
<dbReference type="PANTHER" id="PTHR10978">
    <property type="entry name" value="SUCCINATE DEHYDROGENASE CYTOCHROME B560 SUBUNIT"/>
    <property type="match status" value="1"/>
</dbReference>
<dbReference type="PANTHER" id="PTHR10978:SF5">
    <property type="entry name" value="SUCCINATE DEHYDROGENASE CYTOCHROME B560 SUBUNIT, MITOCHONDRIAL"/>
    <property type="match status" value="1"/>
</dbReference>
<evidence type="ECO:0000256" key="1">
    <source>
        <dbReference type="ARBA" id="ARBA00001971"/>
    </source>
</evidence>
<dbReference type="PROSITE" id="PS01001">
    <property type="entry name" value="SDH_CYT_2"/>
    <property type="match status" value="1"/>
</dbReference>
<accession>A0ABW8YPP6</accession>
<dbReference type="CDD" id="cd03499">
    <property type="entry name" value="SQR_TypeC_SdhC"/>
    <property type="match status" value="1"/>
</dbReference>
<keyword evidence="10" id="KW-0408">Iron</keyword>
<dbReference type="NCBIfam" id="TIGR02970">
    <property type="entry name" value="succ_dehyd_cytB"/>
    <property type="match status" value="1"/>
</dbReference>
<feature type="transmembrane region" description="Helical" evidence="13">
    <location>
        <begin position="75"/>
        <end position="94"/>
    </location>
</feature>
<dbReference type="EMBL" id="JBELQC010000001">
    <property type="protein sequence ID" value="MFL9841053.1"/>
    <property type="molecule type" value="Genomic_DNA"/>
</dbReference>
<comment type="subcellular location">
    <subcellularLocation>
        <location evidence="3">Membrane</location>
        <topology evidence="3">Multi-pass membrane protein</topology>
    </subcellularLocation>
</comment>
<evidence type="ECO:0000256" key="6">
    <source>
        <dbReference type="ARBA" id="ARBA00022617"/>
    </source>
</evidence>
<feature type="transmembrane region" description="Helical" evidence="13">
    <location>
        <begin position="115"/>
        <end position="136"/>
    </location>
</feature>
<dbReference type="SUPFAM" id="SSF81343">
    <property type="entry name" value="Fumarate reductase respiratory complex transmembrane subunits"/>
    <property type="match status" value="1"/>
</dbReference>
<dbReference type="InterPro" id="IPR000701">
    <property type="entry name" value="SuccDH_FuR_B_TM-su"/>
</dbReference>
<evidence type="ECO:0000256" key="13">
    <source>
        <dbReference type="SAM" id="Phobius"/>
    </source>
</evidence>
<dbReference type="Gene3D" id="1.20.1300.10">
    <property type="entry name" value="Fumarate reductase/succinate dehydrogenase, transmembrane subunit"/>
    <property type="match status" value="1"/>
</dbReference>
<organism evidence="14 15">
    <name type="scientific">Sphingomonas plantiphila</name>
    <dbReference type="NCBI Taxonomy" id="3163295"/>
    <lineage>
        <taxon>Bacteria</taxon>
        <taxon>Pseudomonadati</taxon>
        <taxon>Pseudomonadota</taxon>
        <taxon>Alphaproteobacteria</taxon>
        <taxon>Sphingomonadales</taxon>
        <taxon>Sphingomonadaceae</taxon>
        <taxon>Sphingomonas</taxon>
    </lineage>
</organism>
<evidence type="ECO:0000256" key="2">
    <source>
        <dbReference type="ARBA" id="ARBA00004050"/>
    </source>
</evidence>
<comment type="function">
    <text evidence="2">Membrane-anchoring subunit of succinate dehydrogenase (SDH).</text>
</comment>
<gene>
    <name evidence="14" type="primary">sdhC</name>
    <name evidence="14" type="ORF">ABS767_08780</name>
</gene>
<evidence type="ECO:0000256" key="4">
    <source>
        <dbReference type="ARBA" id="ARBA00007244"/>
    </source>
</evidence>
<dbReference type="PIRSF" id="PIRSF000178">
    <property type="entry name" value="SDH_cyt_b560"/>
    <property type="match status" value="1"/>
</dbReference>